<dbReference type="GO" id="GO:0004806">
    <property type="term" value="F:triacylglycerol lipase activity"/>
    <property type="evidence" value="ECO:0007669"/>
    <property type="project" value="TreeGrafter"/>
</dbReference>
<keyword evidence="5" id="KW-1185">Reference proteome</keyword>
<dbReference type="PANTHER" id="PTHR48081:SF30">
    <property type="entry name" value="ACETYL-HYDROLASE LIPR-RELATED"/>
    <property type="match status" value="1"/>
</dbReference>
<dbReference type="InterPro" id="IPR050300">
    <property type="entry name" value="GDXG_lipolytic_enzyme"/>
</dbReference>
<name>A0A1G7CR95_9PROT</name>
<protein>
    <submittedName>
        <fullName evidence="4">Acetyl esterase/lipase</fullName>
    </submittedName>
</protein>
<dbReference type="Gene3D" id="3.40.50.1820">
    <property type="entry name" value="alpha/beta hydrolase"/>
    <property type="match status" value="1"/>
</dbReference>
<evidence type="ECO:0000313" key="5">
    <source>
        <dbReference type="Proteomes" id="UP000198925"/>
    </source>
</evidence>
<evidence type="ECO:0000256" key="1">
    <source>
        <dbReference type="ARBA" id="ARBA00010515"/>
    </source>
</evidence>
<dbReference type="PANTHER" id="PTHR48081">
    <property type="entry name" value="AB HYDROLASE SUPERFAMILY PROTEIN C4A8.06C"/>
    <property type="match status" value="1"/>
</dbReference>
<accession>A0A1G7CR95</accession>
<sequence>MTDPDIEAIRALLASRPRPTELAERRRRLDALGAQYALPTDVRIEAVSANGVPAEWNSTPGAEASRAMLYLHGGGYVAGSLLSHRSMVAEAGRAAGLRCLALGYRLAPEHPFPAAVEDAVAGYRYLLDQGFAPSRIAIGGDSAGGGLTAAMLVALRDQGLPMPACAWLISPWVDLESTGESMASKAGSDPMVQKPYLLEIADLYLGGVKPRTPLASPLHAALHGLPPLLIQVGAAETLLDDAVMFARRAGAEDVAVTLEIWPEMIHVWHLFHPQVAAGRKALAAAGDFVRRHLR</sequence>
<evidence type="ECO:0000256" key="2">
    <source>
        <dbReference type="ARBA" id="ARBA00022801"/>
    </source>
</evidence>
<gene>
    <name evidence="4" type="ORF">SAMN04487779_10353</name>
</gene>
<proteinExistence type="inferred from homology"/>
<dbReference type="PROSITE" id="PS01173">
    <property type="entry name" value="LIPASE_GDXG_HIS"/>
    <property type="match status" value="1"/>
</dbReference>
<feature type="domain" description="Alpha/beta hydrolase fold-3" evidence="3">
    <location>
        <begin position="68"/>
        <end position="269"/>
    </location>
</feature>
<dbReference type="InterPro" id="IPR029058">
    <property type="entry name" value="AB_hydrolase_fold"/>
</dbReference>
<dbReference type="Proteomes" id="UP000198925">
    <property type="component" value="Unassembled WGS sequence"/>
</dbReference>
<comment type="similarity">
    <text evidence="1">Belongs to the 'GDXG' lipolytic enzyme family.</text>
</comment>
<dbReference type="InterPro" id="IPR002168">
    <property type="entry name" value="Lipase_GDXG_HIS_AS"/>
</dbReference>
<dbReference type="AlphaFoldDB" id="A0A1G7CR95"/>
<dbReference type="RefSeq" id="WP_090665144.1">
    <property type="nucleotide sequence ID" value="NZ_FMZX01000035.1"/>
</dbReference>
<evidence type="ECO:0000259" key="3">
    <source>
        <dbReference type="Pfam" id="PF07859"/>
    </source>
</evidence>
<dbReference type="SUPFAM" id="SSF53474">
    <property type="entry name" value="alpha/beta-Hydrolases"/>
    <property type="match status" value="1"/>
</dbReference>
<reference evidence="4 5" key="1">
    <citation type="submission" date="2016-10" db="EMBL/GenBank/DDBJ databases">
        <authorList>
            <person name="de Groot N.N."/>
        </authorList>
    </citation>
    <scope>NUCLEOTIDE SEQUENCE [LARGE SCALE GENOMIC DNA]</scope>
    <source>
        <strain evidence="4 5">CPCC 100156</strain>
    </source>
</reference>
<dbReference type="EMBL" id="FMZX01000035">
    <property type="protein sequence ID" value="SDE41872.1"/>
    <property type="molecule type" value="Genomic_DNA"/>
</dbReference>
<evidence type="ECO:0000313" key="4">
    <source>
        <dbReference type="EMBL" id="SDE41872.1"/>
    </source>
</evidence>
<dbReference type="InterPro" id="IPR013094">
    <property type="entry name" value="AB_hydrolase_3"/>
</dbReference>
<organism evidence="4 5">
    <name type="scientific">Belnapia rosea</name>
    <dbReference type="NCBI Taxonomy" id="938405"/>
    <lineage>
        <taxon>Bacteria</taxon>
        <taxon>Pseudomonadati</taxon>
        <taxon>Pseudomonadota</taxon>
        <taxon>Alphaproteobacteria</taxon>
        <taxon>Acetobacterales</taxon>
        <taxon>Roseomonadaceae</taxon>
        <taxon>Belnapia</taxon>
    </lineage>
</organism>
<dbReference type="Pfam" id="PF07859">
    <property type="entry name" value="Abhydrolase_3"/>
    <property type="match status" value="1"/>
</dbReference>
<keyword evidence="2" id="KW-0378">Hydrolase</keyword>